<dbReference type="GO" id="GO:0005524">
    <property type="term" value="F:ATP binding"/>
    <property type="evidence" value="ECO:0007669"/>
    <property type="project" value="UniProtKB-KW"/>
</dbReference>
<keyword evidence="4" id="KW-0067">ATP-binding</keyword>
<dbReference type="Pfam" id="PF00271">
    <property type="entry name" value="Helicase_C"/>
    <property type="match status" value="1"/>
</dbReference>
<comment type="caution">
    <text evidence="8">The sequence shown here is derived from an EMBL/GenBank/DDBJ whole genome shotgun (WGS) entry which is preliminary data.</text>
</comment>
<gene>
    <name evidence="8" type="ORF">E6K77_04175</name>
</gene>
<evidence type="ECO:0000313" key="8">
    <source>
        <dbReference type="EMBL" id="TMQ64181.1"/>
    </source>
</evidence>
<dbReference type="PANTHER" id="PTHR10799">
    <property type="entry name" value="SNF2/RAD54 HELICASE FAMILY"/>
    <property type="match status" value="1"/>
</dbReference>
<evidence type="ECO:0000259" key="6">
    <source>
        <dbReference type="PROSITE" id="PS51192"/>
    </source>
</evidence>
<dbReference type="CDD" id="cd18793">
    <property type="entry name" value="SF2_C_SNF"/>
    <property type="match status" value="1"/>
</dbReference>
<dbReference type="Proteomes" id="UP000317366">
    <property type="component" value="Unassembled WGS sequence"/>
</dbReference>
<evidence type="ECO:0000259" key="7">
    <source>
        <dbReference type="PROSITE" id="PS51194"/>
    </source>
</evidence>
<dbReference type="InterPro" id="IPR038718">
    <property type="entry name" value="SNF2-like_sf"/>
</dbReference>
<dbReference type="SUPFAM" id="SSF52540">
    <property type="entry name" value="P-loop containing nucleoside triphosphate hydrolases"/>
    <property type="match status" value="2"/>
</dbReference>
<dbReference type="InterPro" id="IPR057342">
    <property type="entry name" value="DEXDc_RapA"/>
</dbReference>
<evidence type="ECO:0000256" key="1">
    <source>
        <dbReference type="ARBA" id="ARBA00022741"/>
    </source>
</evidence>
<dbReference type="Gene3D" id="3.40.50.300">
    <property type="entry name" value="P-loop containing nucleotide triphosphate hydrolases"/>
    <property type="match status" value="1"/>
</dbReference>
<dbReference type="InterPro" id="IPR027417">
    <property type="entry name" value="P-loop_NTPase"/>
</dbReference>
<dbReference type="Pfam" id="PF21196">
    <property type="entry name" value="PcrA_UvrD_tudor"/>
    <property type="match status" value="1"/>
</dbReference>
<feature type="region of interest" description="Disordered" evidence="5">
    <location>
        <begin position="1"/>
        <end position="29"/>
    </location>
</feature>
<evidence type="ECO:0000256" key="5">
    <source>
        <dbReference type="SAM" id="MobiDB-lite"/>
    </source>
</evidence>
<dbReference type="AlphaFoldDB" id="A0A538TKN8"/>
<evidence type="ECO:0000256" key="3">
    <source>
        <dbReference type="ARBA" id="ARBA00022806"/>
    </source>
</evidence>
<reference evidence="8 9" key="1">
    <citation type="journal article" date="2019" name="Nat. Microbiol.">
        <title>Mediterranean grassland soil C-N compound turnover is dependent on rainfall and depth, and is mediated by genomically divergent microorganisms.</title>
        <authorList>
            <person name="Diamond S."/>
            <person name="Andeer P.F."/>
            <person name="Li Z."/>
            <person name="Crits-Christoph A."/>
            <person name="Burstein D."/>
            <person name="Anantharaman K."/>
            <person name="Lane K.R."/>
            <person name="Thomas B.C."/>
            <person name="Pan C."/>
            <person name="Northen T.R."/>
            <person name="Banfield J.F."/>
        </authorList>
    </citation>
    <scope>NUCLEOTIDE SEQUENCE [LARGE SCALE GENOMIC DNA]</scope>
    <source>
        <strain evidence="8">WS_7</strain>
    </source>
</reference>
<dbReference type="SMART" id="SM00490">
    <property type="entry name" value="HELICc"/>
    <property type="match status" value="1"/>
</dbReference>
<name>A0A538TKN8_UNCEI</name>
<evidence type="ECO:0000256" key="4">
    <source>
        <dbReference type="ARBA" id="ARBA00022840"/>
    </source>
</evidence>
<organism evidence="8 9">
    <name type="scientific">Eiseniibacteriota bacterium</name>
    <dbReference type="NCBI Taxonomy" id="2212470"/>
    <lineage>
        <taxon>Bacteria</taxon>
        <taxon>Candidatus Eiseniibacteriota</taxon>
    </lineage>
</organism>
<evidence type="ECO:0000256" key="2">
    <source>
        <dbReference type="ARBA" id="ARBA00022801"/>
    </source>
</evidence>
<dbReference type="Gene3D" id="3.40.50.10810">
    <property type="entry name" value="Tandem AAA-ATPase domain"/>
    <property type="match status" value="1"/>
</dbReference>
<dbReference type="GO" id="GO:0004386">
    <property type="term" value="F:helicase activity"/>
    <property type="evidence" value="ECO:0007669"/>
    <property type="project" value="UniProtKB-KW"/>
</dbReference>
<accession>A0A538TKN8</accession>
<sequence>MRDRARRLRARPGARRGNRRAEAPNPVRRGRMGARMIRERSRAPRAGFRVGDRVHHREFGEGLIVEVRERDGFEVLEIAFPDGIRRLTSLYPLETARGAGRPRAPSVLSAEPAAAPVAGGLAVPARTQFRVAGISEELYRRLAAGPYDEPSDFDLRLRIERFTLHRGFDRLLSLDLLHDVQKYEHQSQACMTVLRRMRGRSLLADEVGLGKTIEAGIILKEYLLRGLVQRALILVPASLVEQWDQELRRKFDLEFAVLKHGTAWWEEPLLLASMDTAKLLRHRDKVAAASFDLVVVDEAHRLKNQKTLAWKFLDRLAPRYLLLLTATPVQNDLHELYNLIQLLRPGLLGTYRTFGREFMRRGDKRMPQNTGRLAALLSETMIRTTRASTSIRFPRREVSNILFDLSPPERDLYDNVTRFVRRVLHAHREPRRGAIKLTLLTLQKEMGSSTFAAIPTLSKLLAREGPGLERSEMEDLLRQARSIETNAKFEGIAKLLGGSRDKCVIFTQFRATLEFLARSLRQLGIKVAVFHGALSLREKEAAIEQFRDRARVLVSTEAGGEGRNLQFCHYLVNYDLPWNPMRIEQRIGRLHRLGQTQDVKVFNFTARNTVESYVLQIVHEKINLFRTVIGDLDMVLGPYAEAGSFEDEVFRIWAAAKGERDLEREFAKLGTALLVGRKRYEAVEELDRKLLDEVDQNGPS</sequence>
<dbReference type="GO" id="GO:0016787">
    <property type="term" value="F:hydrolase activity"/>
    <property type="evidence" value="ECO:0007669"/>
    <property type="project" value="UniProtKB-KW"/>
</dbReference>
<dbReference type="InterPro" id="IPR000330">
    <property type="entry name" value="SNF2_N"/>
</dbReference>
<protein>
    <submittedName>
        <fullName evidence="8">ATP-dependent helicase</fullName>
    </submittedName>
</protein>
<dbReference type="InterPro" id="IPR049730">
    <property type="entry name" value="SNF2/RAD54-like_C"/>
</dbReference>
<dbReference type="SMART" id="SM00487">
    <property type="entry name" value="DEXDc"/>
    <property type="match status" value="1"/>
</dbReference>
<dbReference type="PROSITE" id="PS51192">
    <property type="entry name" value="HELICASE_ATP_BIND_1"/>
    <property type="match status" value="1"/>
</dbReference>
<proteinExistence type="predicted"/>
<feature type="domain" description="Helicase ATP-binding" evidence="6">
    <location>
        <begin position="192"/>
        <end position="346"/>
    </location>
</feature>
<dbReference type="Pfam" id="PF00176">
    <property type="entry name" value="SNF2-rel_dom"/>
    <property type="match status" value="1"/>
</dbReference>
<dbReference type="EMBL" id="VBOX01000044">
    <property type="protein sequence ID" value="TMQ64181.1"/>
    <property type="molecule type" value="Genomic_DNA"/>
</dbReference>
<evidence type="ECO:0000313" key="9">
    <source>
        <dbReference type="Proteomes" id="UP000317366"/>
    </source>
</evidence>
<dbReference type="PROSITE" id="PS51194">
    <property type="entry name" value="HELICASE_CTER"/>
    <property type="match status" value="1"/>
</dbReference>
<keyword evidence="2" id="KW-0378">Hydrolase</keyword>
<dbReference type="InterPro" id="IPR014001">
    <property type="entry name" value="Helicase_ATP-bd"/>
</dbReference>
<dbReference type="CDD" id="cd18011">
    <property type="entry name" value="DEXDc_RapA"/>
    <property type="match status" value="1"/>
</dbReference>
<dbReference type="InterPro" id="IPR001650">
    <property type="entry name" value="Helicase_C-like"/>
</dbReference>
<keyword evidence="1" id="KW-0547">Nucleotide-binding</keyword>
<feature type="domain" description="Helicase C-terminal" evidence="7">
    <location>
        <begin position="491"/>
        <end position="633"/>
    </location>
</feature>
<feature type="compositionally biased region" description="Basic residues" evidence="5">
    <location>
        <begin position="1"/>
        <end position="18"/>
    </location>
</feature>
<keyword evidence="3 8" id="KW-0347">Helicase</keyword>